<protein>
    <submittedName>
        <fullName evidence="1">Uncharacterized protein</fullName>
    </submittedName>
</protein>
<accession>A0A843VRY5</accession>
<evidence type="ECO:0000313" key="2">
    <source>
        <dbReference type="Proteomes" id="UP000652761"/>
    </source>
</evidence>
<feature type="non-terminal residue" evidence="1">
    <location>
        <position position="1"/>
    </location>
</feature>
<name>A0A843VRY5_COLES</name>
<dbReference type="EMBL" id="NMUH01001731">
    <property type="protein sequence ID" value="MQL94933.1"/>
    <property type="molecule type" value="Genomic_DNA"/>
</dbReference>
<sequence length="159" mass="17553">MRQVLCRYGLENRAYRAVAFSGPAPESEREKDSTLNCCPGLELKELGLKVGPAFSPRIPLLLGLLSSSSKPQQRVRADHGEVLGTIALDFLSWLGPSVMLKGRFLPLIGLADDGSDVQRFGVILGYNQLVDHVGIYGQRRLTEALNKDSLVRQKEYPTE</sequence>
<dbReference type="AlphaFoldDB" id="A0A843VRY5"/>
<organism evidence="1 2">
    <name type="scientific">Colocasia esculenta</name>
    <name type="common">Wild taro</name>
    <name type="synonym">Arum esculentum</name>
    <dbReference type="NCBI Taxonomy" id="4460"/>
    <lineage>
        <taxon>Eukaryota</taxon>
        <taxon>Viridiplantae</taxon>
        <taxon>Streptophyta</taxon>
        <taxon>Embryophyta</taxon>
        <taxon>Tracheophyta</taxon>
        <taxon>Spermatophyta</taxon>
        <taxon>Magnoliopsida</taxon>
        <taxon>Liliopsida</taxon>
        <taxon>Araceae</taxon>
        <taxon>Aroideae</taxon>
        <taxon>Colocasieae</taxon>
        <taxon>Colocasia</taxon>
    </lineage>
</organism>
<evidence type="ECO:0000313" key="1">
    <source>
        <dbReference type="EMBL" id="MQL94933.1"/>
    </source>
</evidence>
<dbReference type="Proteomes" id="UP000652761">
    <property type="component" value="Unassembled WGS sequence"/>
</dbReference>
<gene>
    <name evidence="1" type="ORF">Taro_027596</name>
</gene>
<comment type="caution">
    <text evidence="1">The sequence shown here is derived from an EMBL/GenBank/DDBJ whole genome shotgun (WGS) entry which is preliminary data.</text>
</comment>
<reference evidence="1" key="1">
    <citation type="submission" date="2017-07" db="EMBL/GenBank/DDBJ databases">
        <title>Taro Niue Genome Assembly and Annotation.</title>
        <authorList>
            <person name="Atibalentja N."/>
            <person name="Keating K."/>
            <person name="Fields C.J."/>
        </authorList>
    </citation>
    <scope>NUCLEOTIDE SEQUENCE</scope>
    <source>
        <strain evidence="1">Niue_2</strain>
        <tissue evidence="1">Leaf</tissue>
    </source>
</reference>
<keyword evidence="2" id="KW-1185">Reference proteome</keyword>
<proteinExistence type="predicted"/>